<dbReference type="SUPFAM" id="SSF88946">
    <property type="entry name" value="Sigma2 domain of RNA polymerase sigma factors"/>
    <property type="match status" value="1"/>
</dbReference>
<dbReference type="Pfam" id="PF08281">
    <property type="entry name" value="Sigma70_r4_2"/>
    <property type="match status" value="1"/>
</dbReference>
<dbReference type="KEGG" id="bgok:Pr1d_03320"/>
<comment type="similarity">
    <text evidence="1">Belongs to the sigma-70 factor family. ECF subfamily.</text>
</comment>
<dbReference type="InterPro" id="IPR013324">
    <property type="entry name" value="RNA_pol_sigma_r3/r4-like"/>
</dbReference>
<dbReference type="InterPro" id="IPR013325">
    <property type="entry name" value="RNA_pol_sigma_r2"/>
</dbReference>
<dbReference type="PANTHER" id="PTHR43133">
    <property type="entry name" value="RNA POLYMERASE ECF-TYPE SIGMA FACTO"/>
    <property type="match status" value="1"/>
</dbReference>
<evidence type="ECO:0000256" key="2">
    <source>
        <dbReference type="ARBA" id="ARBA00023015"/>
    </source>
</evidence>
<dbReference type="InterPro" id="IPR014284">
    <property type="entry name" value="RNA_pol_sigma-70_dom"/>
</dbReference>
<gene>
    <name evidence="7" type="primary">cnrH_1</name>
    <name evidence="7" type="ORF">Pr1d_03320</name>
</gene>
<organism evidence="7 8">
    <name type="scientific">Bythopirellula goksoeyrii</name>
    <dbReference type="NCBI Taxonomy" id="1400387"/>
    <lineage>
        <taxon>Bacteria</taxon>
        <taxon>Pseudomonadati</taxon>
        <taxon>Planctomycetota</taxon>
        <taxon>Planctomycetia</taxon>
        <taxon>Pirellulales</taxon>
        <taxon>Lacipirellulaceae</taxon>
        <taxon>Bythopirellula</taxon>
    </lineage>
</organism>
<keyword evidence="4" id="KW-0238">DNA-binding</keyword>
<evidence type="ECO:0000256" key="3">
    <source>
        <dbReference type="ARBA" id="ARBA00023082"/>
    </source>
</evidence>
<keyword evidence="2" id="KW-0805">Transcription regulation</keyword>
<dbReference type="GO" id="GO:0006352">
    <property type="term" value="P:DNA-templated transcription initiation"/>
    <property type="evidence" value="ECO:0007669"/>
    <property type="project" value="InterPro"/>
</dbReference>
<dbReference type="CDD" id="cd06171">
    <property type="entry name" value="Sigma70_r4"/>
    <property type="match status" value="1"/>
</dbReference>
<name>A0A5B9QFG5_9BACT</name>
<accession>A0A5B9QFG5</accession>
<keyword evidence="3" id="KW-0731">Sigma factor</keyword>
<protein>
    <submittedName>
        <fullName evidence="7">RNA polymerase sigma factor CnrH</fullName>
    </submittedName>
</protein>
<keyword evidence="5" id="KW-0804">Transcription</keyword>
<dbReference type="InterPro" id="IPR013249">
    <property type="entry name" value="RNA_pol_sigma70_r4_t2"/>
</dbReference>
<dbReference type="Proteomes" id="UP000323917">
    <property type="component" value="Chromosome"/>
</dbReference>
<keyword evidence="8" id="KW-1185">Reference proteome</keyword>
<proteinExistence type="inferred from homology"/>
<evidence type="ECO:0000256" key="4">
    <source>
        <dbReference type="ARBA" id="ARBA00023125"/>
    </source>
</evidence>
<dbReference type="OrthoDB" id="278923at2"/>
<feature type="domain" description="RNA polymerase sigma factor 70 region 4 type 2" evidence="6">
    <location>
        <begin position="146"/>
        <end position="197"/>
    </location>
</feature>
<dbReference type="GO" id="GO:0016987">
    <property type="term" value="F:sigma factor activity"/>
    <property type="evidence" value="ECO:0007669"/>
    <property type="project" value="UniProtKB-KW"/>
</dbReference>
<evidence type="ECO:0000256" key="1">
    <source>
        <dbReference type="ARBA" id="ARBA00010641"/>
    </source>
</evidence>
<dbReference type="InterPro" id="IPR039425">
    <property type="entry name" value="RNA_pol_sigma-70-like"/>
</dbReference>
<dbReference type="NCBIfam" id="TIGR02937">
    <property type="entry name" value="sigma70-ECF"/>
    <property type="match status" value="1"/>
</dbReference>
<dbReference type="Gene3D" id="1.10.10.10">
    <property type="entry name" value="Winged helix-like DNA-binding domain superfamily/Winged helix DNA-binding domain"/>
    <property type="match status" value="1"/>
</dbReference>
<reference evidence="7 8" key="1">
    <citation type="submission" date="2019-08" db="EMBL/GenBank/DDBJ databases">
        <title>Deep-cultivation of Planctomycetes and their phenomic and genomic characterization uncovers novel biology.</title>
        <authorList>
            <person name="Wiegand S."/>
            <person name="Jogler M."/>
            <person name="Boedeker C."/>
            <person name="Pinto D."/>
            <person name="Vollmers J."/>
            <person name="Rivas-Marin E."/>
            <person name="Kohn T."/>
            <person name="Peeters S.H."/>
            <person name="Heuer A."/>
            <person name="Rast P."/>
            <person name="Oberbeckmann S."/>
            <person name="Bunk B."/>
            <person name="Jeske O."/>
            <person name="Meyerdierks A."/>
            <person name="Storesund J.E."/>
            <person name="Kallscheuer N."/>
            <person name="Luecker S."/>
            <person name="Lage O.M."/>
            <person name="Pohl T."/>
            <person name="Merkel B.J."/>
            <person name="Hornburger P."/>
            <person name="Mueller R.-W."/>
            <person name="Bruemmer F."/>
            <person name="Labrenz M."/>
            <person name="Spormann A.M."/>
            <person name="Op den Camp H."/>
            <person name="Overmann J."/>
            <person name="Amann R."/>
            <person name="Jetten M.S.M."/>
            <person name="Mascher T."/>
            <person name="Medema M.H."/>
            <person name="Devos D.P."/>
            <person name="Kaster A.-K."/>
            <person name="Ovreas L."/>
            <person name="Rohde M."/>
            <person name="Galperin M.Y."/>
            <person name="Jogler C."/>
        </authorList>
    </citation>
    <scope>NUCLEOTIDE SEQUENCE [LARGE SCALE GENOMIC DNA]</scope>
    <source>
        <strain evidence="7 8">Pr1d</strain>
    </source>
</reference>
<evidence type="ECO:0000313" key="8">
    <source>
        <dbReference type="Proteomes" id="UP000323917"/>
    </source>
</evidence>
<dbReference type="RefSeq" id="WP_148071881.1">
    <property type="nucleotide sequence ID" value="NZ_CP042913.1"/>
</dbReference>
<sequence>MAARCPDDTSQLLARVAKGDSLATDQLLDRHRGRLVAMIKLRMDGRLTARFDPSDVVQDSLTEAHGKLTNYARSQPIPFYPWLRGIAWQRLIQLQRQHLYAKRRSVSREEHSHQLADKSAELLAERLPMPATHASGHAIRKEIQARVHAAIQQLPEISREIIILRHLEEMSFNEITDVLKMSEDAIYSRYRRAIEKLSRSLAKHDD</sequence>
<dbReference type="PANTHER" id="PTHR43133:SF8">
    <property type="entry name" value="RNA POLYMERASE SIGMA FACTOR HI_1459-RELATED"/>
    <property type="match status" value="1"/>
</dbReference>
<evidence type="ECO:0000313" key="7">
    <source>
        <dbReference type="EMBL" id="QEG33071.1"/>
    </source>
</evidence>
<dbReference type="AlphaFoldDB" id="A0A5B9QFG5"/>
<dbReference type="GO" id="GO:0003677">
    <property type="term" value="F:DNA binding"/>
    <property type="evidence" value="ECO:0007669"/>
    <property type="project" value="UniProtKB-KW"/>
</dbReference>
<dbReference type="SUPFAM" id="SSF88659">
    <property type="entry name" value="Sigma3 and sigma4 domains of RNA polymerase sigma factors"/>
    <property type="match status" value="1"/>
</dbReference>
<dbReference type="InterPro" id="IPR036388">
    <property type="entry name" value="WH-like_DNA-bd_sf"/>
</dbReference>
<evidence type="ECO:0000259" key="6">
    <source>
        <dbReference type="Pfam" id="PF08281"/>
    </source>
</evidence>
<dbReference type="Gene3D" id="1.10.1740.10">
    <property type="match status" value="1"/>
</dbReference>
<evidence type="ECO:0000256" key="5">
    <source>
        <dbReference type="ARBA" id="ARBA00023163"/>
    </source>
</evidence>
<dbReference type="EMBL" id="CP042913">
    <property type="protein sequence ID" value="QEG33071.1"/>
    <property type="molecule type" value="Genomic_DNA"/>
</dbReference>